<dbReference type="PROSITE" id="PS50879">
    <property type="entry name" value="RNASE_H_1"/>
    <property type="match status" value="1"/>
</dbReference>
<dbReference type="OrthoDB" id="7845843at2"/>
<evidence type="ECO:0000313" key="4">
    <source>
        <dbReference type="Proteomes" id="UP000324974"/>
    </source>
</evidence>
<dbReference type="RefSeq" id="WP_149111804.1">
    <property type="nucleotide sequence ID" value="NZ_CP042425.1"/>
</dbReference>
<dbReference type="CDD" id="cd09279">
    <property type="entry name" value="RNase_HI_like"/>
    <property type="match status" value="1"/>
</dbReference>
<reference evidence="4" key="1">
    <citation type="submission" date="2019-08" db="EMBL/GenBank/DDBJ databases">
        <title>Limnoglobus roseus gen. nov., sp. nov., a novel freshwater planctomycete with a giant genome from the family Gemmataceae.</title>
        <authorList>
            <person name="Kulichevskaya I.S."/>
            <person name="Naumoff D.G."/>
            <person name="Miroshnikov K."/>
            <person name="Ivanova A."/>
            <person name="Philippov D.A."/>
            <person name="Hakobyan A."/>
            <person name="Rijpstra I.C."/>
            <person name="Sinninghe Damste J.S."/>
            <person name="Liesack W."/>
            <person name="Dedysh S.N."/>
        </authorList>
    </citation>
    <scope>NUCLEOTIDE SEQUENCE [LARGE SCALE GENOMIC DNA]</scope>
    <source>
        <strain evidence="4">PX52</strain>
    </source>
</reference>
<evidence type="ECO:0000259" key="2">
    <source>
        <dbReference type="PROSITE" id="PS50879"/>
    </source>
</evidence>
<sequence>MPQPTVRPRPVPKGDKGLSHPALRLRSAALPPTAWLLRFDGSCFGNGDRGARGKWGFTVSVPGGGAALVGNGWTVADPVTNNVSEWTGLLRGLRAVAAGREKPPALRVEGDSKLVIEQLTGSWASNKPELTRLRDETRDALAALGVPWSARWIPREENVEADQLTRPETPLENWSAWGGAAAEVPAGEGTSPAPSPTLTPSLAGALKLFVVGEFSGDPEGWENDRGRTLVLATSAAEAEALARDGPAFEVSVAAPAVIDSRRWVRLYPGE</sequence>
<proteinExistence type="predicted"/>
<dbReference type="PANTHER" id="PTHR46387:SF2">
    <property type="entry name" value="RIBONUCLEASE HI"/>
    <property type="match status" value="1"/>
</dbReference>
<evidence type="ECO:0000313" key="3">
    <source>
        <dbReference type="EMBL" id="QEL17160.1"/>
    </source>
</evidence>
<dbReference type="Gene3D" id="3.30.420.10">
    <property type="entry name" value="Ribonuclease H-like superfamily/Ribonuclease H"/>
    <property type="match status" value="1"/>
</dbReference>
<dbReference type="Pfam" id="PF13456">
    <property type="entry name" value="RVT_3"/>
    <property type="match status" value="1"/>
</dbReference>
<name>A0A5C1AEJ3_9BACT</name>
<feature type="domain" description="RNase H type-1" evidence="2">
    <location>
        <begin position="31"/>
        <end position="170"/>
    </location>
</feature>
<dbReference type="InterPro" id="IPR036397">
    <property type="entry name" value="RNaseH_sf"/>
</dbReference>
<protein>
    <submittedName>
        <fullName evidence="3">Ribonuclease H</fullName>
    </submittedName>
</protein>
<dbReference type="InterPro" id="IPR002156">
    <property type="entry name" value="RNaseH_domain"/>
</dbReference>
<organism evidence="3 4">
    <name type="scientific">Limnoglobus roseus</name>
    <dbReference type="NCBI Taxonomy" id="2598579"/>
    <lineage>
        <taxon>Bacteria</taxon>
        <taxon>Pseudomonadati</taxon>
        <taxon>Planctomycetota</taxon>
        <taxon>Planctomycetia</taxon>
        <taxon>Gemmatales</taxon>
        <taxon>Gemmataceae</taxon>
        <taxon>Limnoglobus</taxon>
    </lineage>
</organism>
<evidence type="ECO:0000256" key="1">
    <source>
        <dbReference type="SAM" id="MobiDB-lite"/>
    </source>
</evidence>
<dbReference type="EMBL" id="CP042425">
    <property type="protein sequence ID" value="QEL17160.1"/>
    <property type="molecule type" value="Genomic_DNA"/>
</dbReference>
<accession>A0A5C1AEJ3</accession>
<dbReference type="Proteomes" id="UP000324974">
    <property type="component" value="Chromosome"/>
</dbReference>
<dbReference type="InterPro" id="IPR012337">
    <property type="entry name" value="RNaseH-like_sf"/>
</dbReference>
<dbReference type="KEGG" id="lrs:PX52LOC_04142"/>
<dbReference type="AlphaFoldDB" id="A0A5C1AEJ3"/>
<keyword evidence="4" id="KW-1185">Reference proteome</keyword>
<dbReference type="GO" id="GO:0004523">
    <property type="term" value="F:RNA-DNA hybrid ribonuclease activity"/>
    <property type="evidence" value="ECO:0007669"/>
    <property type="project" value="InterPro"/>
</dbReference>
<dbReference type="SUPFAM" id="SSF53098">
    <property type="entry name" value="Ribonuclease H-like"/>
    <property type="match status" value="1"/>
</dbReference>
<gene>
    <name evidence="3" type="ORF">PX52LOC_04142</name>
</gene>
<feature type="compositionally biased region" description="Pro residues" evidence="1">
    <location>
        <begin position="1"/>
        <end position="11"/>
    </location>
</feature>
<dbReference type="PANTHER" id="PTHR46387">
    <property type="entry name" value="POLYNUCLEOTIDYL TRANSFERASE, RIBONUCLEASE H-LIKE SUPERFAMILY PROTEIN"/>
    <property type="match status" value="1"/>
</dbReference>
<feature type="region of interest" description="Disordered" evidence="1">
    <location>
        <begin position="1"/>
        <end position="20"/>
    </location>
</feature>
<dbReference type="GO" id="GO:0003676">
    <property type="term" value="F:nucleic acid binding"/>
    <property type="evidence" value="ECO:0007669"/>
    <property type="project" value="InterPro"/>
</dbReference>